<protein>
    <submittedName>
        <fullName evidence="1">Uncharacterized protein</fullName>
    </submittedName>
</protein>
<dbReference type="Proteomes" id="UP000558089">
    <property type="component" value="Unassembled WGS sequence"/>
</dbReference>
<evidence type="ECO:0000313" key="1">
    <source>
        <dbReference type="EMBL" id="NVN17300.1"/>
    </source>
</evidence>
<accession>A0A850NED7</accession>
<gene>
    <name evidence="1" type="ORF">GUA46_03020</name>
</gene>
<evidence type="ECO:0000313" key="2">
    <source>
        <dbReference type="Proteomes" id="UP000558089"/>
    </source>
</evidence>
<reference evidence="1 2" key="1">
    <citation type="submission" date="2020-01" db="EMBL/GenBank/DDBJ databases">
        <title>Draft Genome Analysis of Muricauda sp. HICW Isolated from coastal seawater of PR China.</title>
        <authorList>
            <person name="Chen M.-X."/>
        </authorList>
    </citation>
    <scope>NUCLEOTIDE SEQUENCE [LARGE SCALE GENOMIC DNA]</scope>
    <source>
        <strain evidence="1 2">HICW</strain>
    </source>
</reference>
<dbReference type="EMBL" id="WYET01000001">
    <property type="protein sequence ID" value="NVN17300.1"/>
    <property type="molecule type" value="Genomic_DNA"/>
</dbReference>
<proteinExistence type="predicted"/>
<comment type="caution">
    <text evidence="1">The sequence shown here is derived from an EMBL/GenBank/DDBJ whole genome shotgun (WGS) entry which is preliminary data.</text>
</comment>
<dbReference type="AlphaFoldDB" id="A0A850NED7"/>
<name>A0A850NED7_9FLAO</name>
<dbReference type="RefSeq" id="WP_176619240.1">
    <property type="nucleotide sequence ID" value="NZ_WYET01000001.1"/>
</dbReference>
<sequence length="448" mass="52986">MEKLKGMVGDKNEEFRVCDYEKKFYSTEQTKGRIFHMREVNWGVLAKDLKANISLKDFEKKYSYDFDKDDLVLLSKYDYVDCNEKQMVGIRERPDGSSLEMALAEWPTSHSKNWVWSNRGKGTWLVYLERPFETFEIPERYSRMIQYSECLIDTTSQIFTADASRMRWYSENDSTRIQQEKFMNFITDEYVVKPPELEYDENMSQEETMARYDSLQRWENAKKGFVKLELSKKPEFKRLLNRAYDEALKNQSSTDEFEYYVAHYLSPSKSLTLKRNRIVVGQCSMDDSPRIHAMNIAQLAGESVNWNIFLRSHLNVLNDNVNRVSDGSWAWEARKTYIRELEELDIEVKELLLGTALRASNTAEGHYFGNIGRLGRAISESKDVNEFEDELYHMIDDQTLDDFNRLLMFYLHDNLVYHMDTSKEKHSYKNKRNMAKSLLPNYISDKLD</sequence>
<organism evidence="1 2">
    <name type="scientific">Flagellimonas chongwuensis</name>
    <dbReference type="NCBI Taxonomy" id="2697365"/>
    <lineage>
        <taxon>Bacteria</taxon>
        <taxon>Pseudomonadati</taxon>
        <taxon>Bacteroidota</taxon>
        <taxon>Flavobacteriia</taxon>
        <taxon>Flavobacteriales</taxon>
        <taxon>Flavobacteriaceae</taxon>
        <taxon>Flagellimonas</taxon>
    </lineage>
</organism>
<keyword evidence="2" id="KW-1185">Reference proteome</keyword>